<gene>
    <name evidence="12" type="ORF">FKG95_17750</name>
</gene>
<dbReference type="FunFam" id="3.40.50.300:FF:000127">
    <property type="entry name" value="Ribose import ATP-binding protein RbsA"/>
    <property type="match status" value="1"/>
</dbReference>
<dbReference type="InterPro" id="IPR003439">
    <property type="entry name" value="ABC_transporter-like_ATP-bd"/>
</dbReference>
<comment type="subcellular location">
    <subcellularLocation>
        <location evidence="1">Cell membrane</location>
        <topology evidence="1">Peripheral membrane protein</topology>
    </subcellularLocation>
</comment>
<sequence length="518" mass="55208">MSAVLRLEKITKRFGSLVANDGVSLSLARGEVLALLGENGAGKTTLMNILFGHYVADEGQVEVEGKALPPGAPHAAIAAGIGMVHQHFTLADNLTVLDNVVLGTESLWRPWQGRAAARSRLAAMASDFGLSVDPDDLVGDLSVGERQRVEILKALYRDARILIMDEPTAVLTPQEAESLFDTLRRLVERGLSIIFISHKLNEILAISDRVMVLRRGKIVHEMPTESADRHILAEAMVGRAVTRPKADPMEPGQPVLSMTAVSLRPSAGGVALKDVNLKIRAHEVVGIAGVSGNGQVQLAELISGLSRPDSGTLTLFGEIIQQPSPAKVVGLGVGRIPEDRHAEGVIGEMSIWENMISEDLRAKPISNRGLIDHGAARARTEDQIERFDVRCPGPNAETRLLSGGNMQKLILARALSREPGLVLANQPARGLDEGAIAYVHGQLLAARERGAGVLLITEDLEELLALSDRVAVIYHGRLSASLDAKTVSPRELGLMMAGHDPNEDTSGARGSENGGAAA</sequence>
<keyword evidence="7 12" id="KW-0067">ATP-binding</keyword>
<evidence type="ECO:0000256" key="7">
    <source>
        <dbReference type="ARBA" id="ARBA00022840"/>
    </source>
</evidence>
<dbReference type="PANTHER" id="PTHR43790:SF9">
    <property type="entry name" value="GALACTOFURANOSE TRANSPORTER ATP-BINDING PROTEIN YTFR"/>
    <property type="match status" value="1"/>
</dbReference>
<dbReference type="SUPFAM" id="SSF52540">
    <property type="entry name" value="P-loop containing nucleoside triphosphate hydrolases"/>
    <property type="match status" value="2"/>
</dbReference>
<keyword evidence="13" id="KW-1185">Reference proteome</keyword>
<dbReference type="RefSeq" id="WP_142897744.1">
    <property type="nucleotide sequence ID" value="NZ_ML660057.1"/>
</dbReference>
<proteinExistence type="predicted"/>
<dbReference type="GO" id="GO:0005524">
    <property type="term" value="F:ATP binding"/>
    <property type="evidence" value="ECO:0007669"/>
    <property type="project" value="UniProtKB-KW"/>
</dbReference>
<keyword evidence="8" id="KW-1278">Translocase</keyword>
<dbReference type="AlphaFoldDB" id="A0A545TMF5"/>
<evidence type="ECO:0000259" key="11">
    <source>
        <dbReference type="PROSITE" id="PS50893"/>
    </source>
</evidence>
<keyword evidence="3" id="KW-1003">Cell membrane</keyword>
<evidence type="ECO:0000256" key="6">
    <source>
        <dbReference type="ARBA" id="ARBA00022741"/>
    </source>
</evidence>
<accession>A0A545TMF5</accession>
<dbReference type="InterPro" id="IPR027417">
    <property type="entry name" value="P-loop_NTPase"/>
</dbReference>
<reference evidence="12 13" key="1">
    <citation type="submission" date="2019-06" db="EMBL/GenBank/DDBJ databases">
        <title>Whole genome sequence for Rhodospirillaceae sp. R148.</title>
        <authorList>
            <person name="Wang G."/>
        </authorList>
    </citation>
    <scope>NUCLEOTIDE SEQUENCE [LARGE SCALE GENOMIC DNA]</scope>
    <source>
        <strain evidence="12 13">R148</strain>
    </source>
</reference>
<evidence type="ECO:0000256" key="10">
    <source>
        <dbReference type="SAM" id="MobiDB-lite"/>
    </source>
</evidence>
<dbReference type="InterPro" id="IPR017871">
    <property type="entry name" value="ABC_transporter-like_CS"/>
</dbReference>
<dbReference type="GO" id="GO:0005886">
    <property type="term" value="C:plasma membrane"/>
    <property type="evidence" value="ECO:0007669"/>
    <property type="project" value="UniProtKB-SubCell"/>
</dbReference>
<evidence type="ECO:0000256" key="4">
    <source>
        <dbReference type="ARBA" id="ARBA00022597"/>
    </source>
</evidence>
<comment type="caution">
    <text evidence="12">The sequence shown here is derived from an EMBL/GenBank/DDBJ whole genome shotgun (WGS) entry which is preliminary data.</text>
</comment>
<dbReference type="CDD" id="cd03216">
    <property type="entry name" value="ABC_Carb_Monos_I"/>
    <property type="match status" value="1"/>
</dbReference>
<evidence type="ECO:0000313" key="13">
    <source>
        <dbReference type="Proteomes" id="UP000315252"/>
    </source>
</evidence>
<name>A0A545TMF5_9PROT</name>
<keyword evidence="6" id="KW-0547">Nucleotide-binding</keyword>
<keyword evidence="9" id="KW-0472">Membrane</keyword>
<feature type="domain" description="ABC transporter" evidence="11">
    <location>
        <begin position="5"/>
        <end position="240"/>
    </location>
</feature>
<dbReference type="PANTHER" id="PTHR43790">
    <property type="entry name" value="CARBOHYDRATE TRANSPORT ATP-BINDING PROTEIN MG119-RELATED"/>
    <property type="match status" value="1"/>
</dbReference>
<dbReference type="Gene3D" id="3.40.50.300">
    <property type="entry name" value="P-loop containing nucleotide triphosphate hydrolases"/>
    <property type="match status" value="2"/>
</dbReference>
<evidence type="ECO:0000256" key="9">
    <source>
        <dbReference type="ARBA" id="ARBA00023136"/>
    </source>
</evidence>
<dbReference type="CDD" id="cd03215">
    <property type="entry name" value="ABC_Carb_Monos_II"/>
    <property type="match status" value="1"/>
</dbReference>
<dbReference type="PROSITE" id="PS00211">
    <property type="entry name" value="ABC_TRANSPORTER_1"/>
    <property type="match status" value="2"/>
</dbReference>
<evidence type="ECO:0000313" key="12">
    <source>
        <dbReference type="EMBL" id="TQV78410.1"/>
    </source>
</evidence>
<dbReference type="InterPro" id="IPR003593">
    <property type="entry name" value="AAA+_ATPase"/>
</dbReference>
<dbReference type="GO" id="GO:0016887">
    <property type="term" value="F:ATP hydrolysis activity"/>
    <property type="evidence" value="ECO:0007669"/>
    <property type="project" value="InterPro"/>
</dbReference>
<keyword evidence="4" id="KW-0762">Sugar transport</keyword>
<dbReference type="InterPro" id="IPR050107">
    <property type="entry name" value="ABC_carbohydrate_import_ATPase"/>
</dbReference>
<keyword evidence="5" id="KW-0677">Repeat</keyword>
<dbReference type="EMBL" id="VHSH01000006">
    <property type="protein sequence ID" value="TQV78410.1"/>
    <property type="molecule type" value="Genomic_DNA"/>
</dbReference>
<protein>
    <submittedName>
        <fullName evidence="12">ABC transporter ATP-binding protein</fullName>
    </submittedName>
</protein>
<organism evidence="12 13">
    <name type="scientific">Denitrobaculum tricleocarpae</name>
    <dbReference type="NCBI Taxonomy" id="2591009"/>
    <lineage>
        <taxon>Bacteria</taxon>
        <taxon>Pseudomonadati</taxon>
        <taxon>Pseudomonadota</taxon>
        <taxon>Alphaproteobacteria</taxon>
        <taxon>Rhodospirillales</taxon>
        <taxon>Rhodospirillaceae</taxon>
        <taxon>Denitrobaculum</taxon>
    </lineage>
</organism>
<keyword evidence="2" id="KW-0813">Transport</keyword>
<dbReference type="PROSITE" id="PS50893">
    <property type="entry name" value="ABC_TRANSPORTER_2"/>
    <property type="match status" value="2"/>
</dbReference>
<dbReference type="OrthoDB" id="7283113at2"/>
<evidence type="ECO:0000256" key="5">
    <source>
        <dbReference type="ARBA" id="ARBA00022737"/>
    </source>
</evidence>
<dbReference type="SMART" id="SM00382">
    <property type="entry name" value="AAA"/>
    <property type="match status" value="2"/>
</dbReference>
<evidence type="ECO:0000256" key="2">
    <source>
        <dbReference type="ARBA" id="ARBA00022448"/>
    </source>
</evidence>
<feature type="region of interest" description="Disordered" evidence="10">
    <location>
        <begin position="496"/>
        <end position="518"/>
    </location>
</feature>
<feature type="domain" description="ABC transporter" evidence="11">
    <location>
        <begin position="256"/>
        <end position="500"/>
    </location>
</feature>
<evidence type="ECO:0000256" key="8">
    <source>
        <dbReference type="ARBA" id="ARBA00022967"/>
    </source>
</evidence>
<evidence type="ECO:0000256" key="3">
    <source>
        <dbReference type="ARBA" id="ARBA00022475"/>
    </source>
</evidence>
<dbReference type="Proteomes" id="UP000315252">
    <property type="component" value="Unassembled WGS sequence"/>
</dbReference>
<evidence type="ECO:0000256" key="1">
    <source>
        <dbReference type="ARBA" id="ARBA00004202"/>
    </source>
</evidence>
<dbReference type="Pfam" id="PF00005">
    <property type="entry name" value="ABC_tran"/>
    <property type="match status" value="2"/>
</dbReference>